<keyword evidence="8" id="KW-1185">Reference proteome</keyword>
<keyword evidence="4" id="KW-0804">Transcription</keyword>
<dbReference type="InterPro" id="IPR036093">
    <property type="entry name" value="NAC_dom_sf"/>
</dbReference>
<dbReference type="Proteomes" id="UP001497516">
    <property type="component" value="Chromosome 5"/>
</dbReference>
<dbReference type="PANTHER" id="PTHR31744">
    <property type="entry name" value="PROTEIN CUP-SHAPED COTYLEDON 2-RELATED"/>
    <property type="match status" value="1"/>
</dbReference>
<reference evidence="7 8" key="1">
    <citation type="submission" date="2024-04" db="EMBL/GenBank/DDBJ databases">
        <authorList>
            <person name="Fracassetti M."/>
        </authorList>
    </citation>
    <scope>NUCLEOTIDE SEQUENCE [LARGE SCALE GENOMIC DNA]</scope>
</reference>
<dbReference type="GO" id="GO:0006355">
    <property type="term" value="P:regulation of DNA-templated transcription"/>
    <property type="evidence" value="ECO:0007669"/>
    <property type="project" value="InterPro"/>
</dbReference>
<protein>
    <recommendedName>
        <fullName evidence="6">NAC domain-containing protein</fullName>
    </recommendedName>
</protein>
<dbReference type="Pfam" id="PF02365">
    <property type="entry name" value="NAM"/>
    <property type="match status" value="1"/>
</dbReference>
<dbReference type="EMBL" id="OZ034818">
    <property type="protein sequence ID" value="CAL1388504.1"/>
    <property type="molecule type" value="Genomic_DNA"/>
</dbReference>
<evidence type="ECO:0000259" key="6">
    <source>
        <dbReference type="PROSITE" id="PS51005"/>
    </source>
</evidence>
<dbReference type="InterPro" id="IPR003441">
    <property type="entry name" value="NAC-dom"/>
</dbReference>
<keyword evidence="2" id="KW-0805">Transcription regulation</keyword>
<gene>
    <name evidence="7" type="ORF">LTRI10_LOCUS29432</name>
</gene>
<organism evidence="7 8">
    <name type="scientific">Linum trigynum</name>
    <dbReference type="NCBI Taxonomy" id="586398"/>
    <lineage>
        <taxon>Eukaryota</taxon>
        <taxon>Viridiplantae</taxon>
        <taxon>Streptophyta</taxon>
        <taxon>Embryophyta</taxon>
        <taxon>Tracheophyta</taxon>
        <taxon>Spermatophyta</taxon>
        <taxon>Magnoliopsida</taxon>
        <taxon>eudicotyledons</taxon>
        <taxon>Gunneridae</taxon>
        <taxon>Pentapetalae</taxon>
        <taxon>rosids</taxon>
        <taxon>fabids</taxon>
        <taxon>Malpighiales</taxon>
        <taxon>Linaceae</taxon>
        <taxon>Linum</taxon>
    </lineage>
</organism>
<dbReference type="Gene3D" id="2.170.150.80">
    <property type="entry name" value="NAC domain"/>
    <property type="match status" value="1"/>
</dbReference>
<dbReference type="AlphaFoldDB" id="A0AAV2ERD8"/>
<evidence type="ECO:0000256" key="3">
    <source>
        <dbReference type="ARBA" id="ARBA00023125"/>
    </source>
</evidence>
<dbReference type="SUPFAM" id="SSF101941">
    <property type="entry name" value="NAC domain"/>
    <property type="match status" value="1"/>
</dbReference>
<dbReference type="PANTHER" id="PTHR31744:SF233">
    <property type="entry name" value="NAC DOMAIN-CONTAINING PROTEIN 72-LIKE"/>
    <property type="match status" value="1"/>
</dbReference>
<dbReference type="GO" id="GO:0005634">
    <property type="term" value="C:nucleus"/>
    <property type="evidence" value="ECO:0007669"/>
    <property type="project" value="UniProtKB-SubCell"/>
</dbReference>
<evidence type="ECO:0000313" key="8">
    <source>
        <dbReference type="Proteomes" id="UP001497516"/>
    </source>
</evidence>
<evidence type="ECO:0000313" key="7">
    <source>
        <dbReference type="EMBL" id="CAL1388504.1"/>
    </source>
</evidence>
<dbReference type="GO" id="GO:0003677">
    <property type="term" value="F:DNA binding"/>
    <property type="evidence" value="ECO:0007669"/>
    <property type="project" value="UniProtKB-KW"/>
</dbReference>
<evidence type="ECO:0000256" key="2">
    <source>
        <dbReference type="ARBA" id="ARBA00023015"/>
    </source>
</evidence>
<proteinExistence type="predicted"/>
<evidence type="ECO:0000256" key="4">
    <source>
        <dbReference type="ARBA" id="ARBA00023163"/>
    </source>
</evidence>
<evidence type="ECO:0000256" key="1">
    <source>
        <dbReference type="ARBA" id="ARBA00004123"/>
    </source>
</evidence>
<comment type="subcellular location">
    <subcellularLocation>
        <location evidence="1">Nucleus</location>
    </subcellularLocation>
</comment>
<sequence>MISKPCLPPGFRFHPTDQELLIYYLKQKITFSSPSNSSSSSSPSININCPDQVSLIADINIYKFNPWELPSMALFGESEWFFFSPRDRKYPNGARPNRTAGSGYWKATGTDKPILSTNGAQCLGVKKALVFYQGRPPKGRKTSWMMLEYRLLDDPNQLRTLKRSMRLDDFVLCRVRLKSNGPNPIREESGFINGSGSTPLISMGSQLPLGLQETTTVKDESKTGGLQLHDGYGGYDFQACLASLGHEGHADVEAGGGGNDHHKQEACTPRYSKCETTASSADDAFEYYSIGKGLSFGGFADLEPTPAKKMRLLEVEETPTLSSCRNNYPGDDDNGKLHDQSSTVTIFDVSSCSLSHY</sequence>
<evidence type="ECO:0000256" key="5">
    <source>
        <dbReference type="ARBA" id="ARBA00023242"/>
    </source>
</evidence>
<accession>A0AAV2ERD8</accession>
<feature type="domain" description="NAC" evidence="6">
    <location>
        <begin position="7"/>
        <end position="178"/>
    </location>
</feature>
<keyword evidence="5" id="KW-0539">Nucleus</keyword>
<name>A0AAV2ERD8_9ROSI</name>
<dbReference type="PROSITE" id="PS51005">
    <property type="entry name" value="NAC"/>
    <property type="match status" value="1"/>
</dbReference>
<keyword evidence="3" id="KW-0238">DNA-binding</keyword>